<organism evidence="3">
    <name type="scientific">Lygus hesperus</name>
    <name type="common">Western plant bug</name>
    <dbReference type="NCBI Taxonomy" id="30085"/>
    <lineage>
        <taxon>Eukaryota</taxon>
        <taxon>Metazoa</taxon>
        <taxon>Ecdysozoa</taxon>
        <taxon>Arthropoda</taxon>
        <taxon>Hexapoda</taxon>
        <taxon>Insecta</taxon>
        <taxon>Pterygota</taxon>
        <taxon>Neoptera</taxon>
        <taxon>Paraneoptera</taxon>
        <taxon>Hemiptera</taxon>
        <taxon>Heteroptera</taxon>
        <taxon>Panheteroptera</taxon>
        <taxon>Cimicomorpha</taxon>
        <taxon>Miridae</taxon>
        <taxon>Mirini</taxon>
        <taxon>Lygus</taxon>
    </lineage>
</organism>
<feature type="chain" id="PRO_5002051382" evidence="1">
    <location>
        <begin position="32"/>
        <end position="279"/>
    </location>
</feature>
<dbReference type="Pfam" id="PF00188">
    <property type="entry name" value="CAP"/>
    <property type="match status" value="1"/>
</dbReference>
<dbReference type="InterPro" id="IPR014044">
    <property type="entry name" value="CAP_dom"/>
</dbReference>
<gene>
    <name evidence="3" type="primary">VA3_0</name>
    <name evidence="3" type="ORF">CM83_3834</name>
</gene>
<protein>
    <submittedName>
        <fullName evidence="3">Venom allergen 3</fullName>
    </submittedName>
</protein>
<feature type="domain" description="SCP" evidence="2">
    <location>
        <begin position="67"/>
        <end position="226"/>
    </location>
</feature>
<dbReference type="EMBL" id="GBHO01025243">
    <property type="protein sequence ID" value="JAG18361.1"/>
    <property type="molecule type" value="Transcribed_RNA"/>
</dbReference>
<dbReference type="SMART" id="SM00198">
    <property type="entry name" value="SCP"/>
    <property type="match status" value="1"/>
</dbReference>
<dbReference type="CDD" id="cd05380">
    <property type="entry name" value="CAP_euk"/>
    <property type="match status" value="1"/>
</dbReference>
<reference evidence="3" key="2">
    <citation type="submission" date="2014-07" db="EMBL/GenBank/DDBJ databases">
        <authorList>
            <person name="Hull J."/>
        </authorList>
    </citation>
    <scope>NUCLEOTIDE SEQUENCE</scope>
</reference>
<evidence type="ECO:0000256" key="1">
    <source>
        <dbReference type="SAM" id="SignalP"/>
    </source>
</evidence>
<dbReference type="PRINTS" id="PR00837">
    <property type="entry name" value="V5TPXLIKE"/>
</dbReference>
<dbReference type="SUPFAM" id="SSF55797">
    <property type="entry name" value="PR-1-like"/>
    <property type="match status" value="1"/>
</dbReference>
<name>A0A0A9XFB8_LYGHE</name>
<dbReference type="InterPro" id="IPR002413">
    <property type="entry name" value="V5_allergen-like"/>
</dbReference>
<dbReference type="InterPro" id="IPR001283">
    <property type="entry name" value="CRISP-related"/>
</dbReference>
<dbReference type="GO" id="GO:0005576">
    <property type="term" value="C:extracellular region"/>
    <property type="evidence" value="ECO:0007669"/>
    <property type="project" value="UniProtKB-SubCell"/>
</dbReference>
<feature type="signal peptide" evidence="1">
    <location>
        <begin position="1"/>
        <end position="31"/>
    </location>
</feature>
<dbReference type="PRINTS" id="PR00838">
    <property type="entry name" value="V5ALLERGEN"/>
</dbReference>
<reference evidence="3" key="1">
    <citation type="journal article" date="2014" name="PLoS ONE">
        <title>Transcriptome-Based Identification of ABC Transporters in the Western Tarnished Plant Bug Lygus hesperus.</title>
        <authorList>
            <person name="Hull J.J."/>
            <person name="Chaney K."/>
            <person name="Geib S.M."/>
            <person name="Fabrick J.A."/>
            <person name="Brent C.S."/>
            <person name="Walsh D."/>
            <person name="Lavine L.C."/>
        </authorList>
    </citation>
    <scope>NUCLEOTIDE SEQUENCE</scope>
</reference>
<evidence type="ECO:0000313" key="3">
    <source>
        <dbReference type="EMBL" id="JAG18361.1"/>
    </source>
</evidence>
<proteinExistence type="predicted"/>
<accession>A0A0A9XFB8</accession>
<evidence type="ECO:0000259" key="2">
    <source>
        <dbReference type="SMART" id="SM00198"/>
    </source>
</evidence>
<dbReference type="PANTHER" id="PTHR10334">
    <property type="entry name" value="CYSTEINE-RICH SECRETORY PROTEIN-RELATED"/>
    <property type="match status" value="1"/>
</dbReference>
<keyword evidence="1" id="KW-0732">Signal</keyword>
<dbReference type="Gene3D" id="3.40.33.10">
    <property type="entry name" value="CAP"/>
    <property type="match status" value="1"/>
</dbReference>
<sequence length="279" mass="31680">MHSKHIMTRKSCPNFYSSILLLWLTFSFTTTEDYCSKKCENGEYHTLCKFGGISPYCKDFHHFNDVQEKREILRFHNKVRNSFAGAKANTYHPPAANMMLMYWDVELEKSALRWAQQCTASLERDDCRDLLRFKVGQSVAVIKENVTAGLSPVRALLDEWYAQWASMELPLLDSYNSDGADVDELTQLLWSNTTRVGCADVIYSTHNDEVIRQLVCNYGPAGNILGRPVYLKGRPCSACPLGTSCVLKRLENLCAGEIIEQTLLHIKIEKMSSSEGTEQ</sequence>
<dbReference type="InterPro" id="IPR035940">
    <property type="entry name" value="CAP_sf"/>
</dbReference>
<dbReference type="AlphaFoldDB" id="A0A0A9XFB8"/>